<evidence type="ECO:0000256" key="7">
    <source>
        <dbReference type="ARBA" id="ARBA00023125"/>
    </source>
</evidence>
<keyword evidence="3 11" id="KW-0479">Metal-binding</keyword>
<keyword evidence="16" id="KW-1185">Reference proteome</keyword>
<dbReference type="InterPro" id="IPR001723">
    <property type="entry name" value="Nuclear_hrmn_rcpt"/>
</dbReference>
<keyword evidence="10 11" id="KW-0539">Nucleus</keyword>
<evidence type="ECO:0000256" key="11">
    <source>
        <dbReference type="RuleBase" id="RU004334"/>
    </source>
</evidence>
<dbReference type="Gene3D" id="3.30.50.10">
    <property type="entry name" value="Erythroid Transcription Factor GATA-1, subunit A"/>
    <property type="match status" value="1"/>
</dbReference>
<dbReference type="GO" id="GO:0008270">
    <property type="term" value="F:zinc ion binding"/>
    <property type="evidence" value="ECO:0007669"/>
    <property type="project" value="UniProtKB-KW"/>
</dbReference>
<comment type="similarity">
    <text evidence="2">Belongs to the nuclear hormone receptor family. NR1 subfamily.</text>
</comment>
<dbReference type="Gene3D" id="1.10.565.10">
    <property type="entry name" value="Retinoid X Receptor"/>
    <property type="match status" value="1"/>
</dbReference>
<dbReference type="EMBL" id="VXIV02003388">
    <property type="protein sequence ID" value="KAF6017499.1"/>
    <property type="molecule type" value="Genomic_DNA"/>
</dbReference>
<dbReference type="SMART" id="SM00430">
    <property type="entry name" value="HOLI"/>
    <property type="match status" value="1"/>
</dbReference>
<evidence type="ECO:0000256" key="9">
    <source>
        <dbReference type="ARBA" id="ARBA00023170"/>
    </source>
</evidence>
<accession>A0A7J7IU98</accession>
<evidence type="ECO:0000256" key="4">
    <source>
        <dbReference type="ARBA" id="ARBA00022771"/>
    </source>
</evidence>
<feature type="region of interest" description="Disordered" evidence="12">
    <location>
        <begin position="152"/>
        <end position="188"/>
    </location>
</feature>
<dbReference type="PROSITE" id="PS00031">
    <property type="entry name" value="NUCLEAR_REC_DBD_1"/>
    <property type="match status" value="1"/>
</dbReference>
<keyword evidence="8 11" id="KW-0804">Transcription</keyword>
<dbReference type="AlphaFoldDB" id="A0A7J7IU98"/>
<evidence type="ECO:0000256" key="10">
    <source>
        <dbReference type="ARBA" id="ARBA00023242"/>
    </source>
</evidence>
<gene>
    <name evidence="15" type="ORF">EB796_024187</name>
</gene>
<feature type="domain" description="Nuclear receptor" evidence="13">
    <location>
        <begin position="10"/>
        <end position="85"/>
    </location>
</feature>
<name>A0A7J7IU98_BUGNE</name>
<dbReference type="PROSITE" id="PS51030">
    <property type="entry name" value="NUCLEAR_REC_DBD_2"/>
    <property type="match status" value="1"/>
</dbReference>
<dbReference type="SMART" id="SM00399">
    <property type="entry name" value="ZnF_C4"/>
    <property type="match status" value="1"/>
</dbReference>
<keyword evidence="4 11" id="KW-0863">Zinc-finger</keyword>
<feature type="compositionally biased region" description="Low complexity" evidence="12">
    <location>
        <begin position="256"/>
        <end position="283"/>
    </location>
</feature>
<dbReference type="FunFam" id="3.30.50.10:FF:000030">
    <property type="entry name" value="Nuclear Hormone Receptor family"/>
    <property type="match status" value="1"/>
</dbReference>
<dbReference type="PANTHER" id="PTHR45805">
    <property type="entry name" value="NUCLEAR HORMONE RECEPTOR HR3-RELATED"/>
    <property type="match status" value="1"/>
</dbReference>
<feature type="domain" description="NR LBD" evidence="14">
    <location>
        <begin position="307"/>
        <end position="556"/>
    </location>
</feature>
<sequence length="556" mass="61895">MTARHQLAPNSKCAVCNDDASGFHYGVDSCEGCKGFFRRCITQGINFRCSNEEKCQITPFTRNSCQYCRLKRCFQVGMSREASRLGRRPKKVMKSSSISSRDLHVQLSKHMDTKSTSNGPSSSLSNWDCPQLASATLSDMFGCPPDMMKNLSQMMSGGGLPFPPFSGQPGDNSHSLKGKPEGAANINNPSVIDLSQSALSGSASSRNVTHNDLNKWREKQFEVMSKYMHNKELSSVSDHSMSDSDMAVGRTDEVVSKGSSPTSTDTSPSSFMSGSSDSGVPSPCSITHVSEEQLQRLRMLSEYVQESYEHMYDLVVEVQSGIIDSHMEHCYQLRPRINAASAEIDAKEQAGEDVKPPPGFWPHWLTELMPAIERVVRFLKDTPGFRELPINDQIILIKKGAYDIVMSQLMPMVDPDRLTILDPQLKYRNTKNDCIHLPPPIRMLFEDYFVLSKEFKTSCITDTETGLLNALLGVNSLVPGFENAKAVKKLECLFVQTLHDYVTKNYPNQPKRFESLLRLIPAVDNASQAHINSLHSIKAKAPPSELAFPPLHAEIW</sequence>
<dbReference type="SUPFAM" id="SSF57716">
    <property type="entry name" value="Glucocorticoid receptor-like (DNA-binding domain)"/>
    <property type="match status" value="1"/>
</dbReference>
<dbReference type="InterPro" id="IPR013088">
    <property type="entry name" value="Znf_NHR/GATA"/>
</dbReference>
<dbReference type="InterPro" id="IPR035500">
    <property type="entry name" value="NHR-like_dom_sf"/>
</dbReference>
<evidence type="ECO:0000313" key="16">
    <source>
        <dbReference type="Proteomes" id="UP000593567"/>
    </source>
</evidence>
<dbReference type="Pfam" id="PF00104">
    <property type="entry name" value="Hormone_recep"/>
    <property type="match status" value="1"/>
</dbReference>
<dbReference type="PRINTS" id="PR00398">
    <property type="entry name" value="STRDHORMONER"/>
</dbReference>
<keyword evidence="7 11" id="KW-0238">DNA-binding</keyword>
<evidence type="ECO:0000259" key="13">
    <source>
        <dbReference type="PROSITE" id="PS51030"/>
    </source>
</evidence>
<keyword evidence="9 11" id="KW-0675">Receptor</keyword>
<dbReference type="GO" id="GO:0004879">
    <property type="term" value="F:nuclear receptor activity"/>
    <property type="evidence" value="ECO:0007669"/>
    <property type="project" value="InterPro"/>
</dbReference>
<evidence type="ECO:0000256" key="8">
    <source>
        <dbReference type="ARBA" id="ARBA00023163"/>
    </source>
</evidence>
<reference evidence="15" key="1">
    <citation type="submission" date="2020-06" db="EMBL/GenBank/DDBJ databases">
        <title>Draft genome of Bugula neritina, a colonial animal packing powerful symbionts and potential medicines.</title>
        <authorList>
            <person name="Rayko M."/>
        </authorList>
    </citation>
    <scope>NUCLEOTIDE SEQUENCE [LARGE SCALE GENOMIC DNA]</scope>
    <source>
        <strain evidence="15">Kwan_BN1</strain>
    </source>
</reference>
<evidence type="ECO:0000256" key="2">
    <source>
        <dbReference type="ARBA" id="ARBA00008092"/>
    </source>
</evidence>
<feature type="region of interest" description="Disordered" evidence="12">
    <location>
        <begin position="84"/>
        <end position="103"/>
    </location>
</feature>
<dbReference type="Pfam" id="PF00105">
    <property type="entry name" value="zf-C4"/>
    <property type="match status" value="1"/>
</dbReference>
<organism evidence="15 16">
    <name type="scientific">Bugula neritina</name>
    <name type="common">Brown bryozoan</name>
    <name type="synonym">Sertularia neritina</name>
    <dbReference type="NCBI Taxonomy" id="10212"/>
    <lineage>
        <taxon>Eukaryota</taxon>
        <taxon>Metazoa</taxon>
        <taxon>Spiralia</taxon>
        <taxon>Lophotrochozoa</taxon>
        <taxon>Bryozoa</taxon>
        <taxon>Gymnolaemata</taxon>
        <taxon>Cheilostomatida</taxon>
        <taxon>Flustrina</taxon>
        <taxon>Buguloidea</taxon>
        <taxon>Bugulidae</taxon>
        <taxon>Bugula</taxon>
    </lineage>
</organism>
<evidence type="ECO:0000256" key="3">
    <source>
        <dbReference type="ARBA" id="ARBA00022723"/>
    </source>
</evidence>
<keyword evidence="6 11" id="KW-0805">Transcription regulation</keyword>
<proteinExistence type="inferred from homology"/>
<evidence type="ECO:0000256" key="1">
    <source>
        <dbReference type="ARBA" id="ARBA00004123"/>
    </source>
</evidence>
<dbReference type="SUPFAM" id="SSF48508">
    <property type="entry name" value="Nuclear receptor ligand-binding domain"/>
    <property type="match status" value="1"/>
</dbReference>
<dbReference type="PRINTS" id="PR00047">
    <property type="entry name" value="STROIDFINGER"/>
</dbReference>
<evidence type="ECO:0000259" key="14">
    <source>
        <dbReference type="PROSITE" id="PS51843"/>
    </source>
</evidence>
<keyword evidence="5 11" id="KW-0862">Zinc</keyword>
<dbReference type="GO" id="GO:0000978">
    <property type="term" value="F:RNA polymerase II cis-regulatory region sequence-specific DNA binding"/>
    <property type="evidence" value="ECO:0007669"/>
    <property type="project" value="TreeGrafter"/>
</dbReference>
<dbReference type="PANTHER" id="PTHR45805:SF2">
    <property type="entry name" value="NUCLEAR HORMONE RECEPTOR HR3-RELATED"/>
    <property type="match status" value="1"/>
</dbReference>
<dbReference type="InterPro" id="IPR001728">
    <property type="entry name" value="ThyrH_rcpt"/>
</dbReference>
<dbReference type="OrthoDB" id="5771769at2759"/>
<dbReference type="PRINTS" id="PR00546">
    <property type="entry name" value="THYROIDHORMR"/>
</dbReference>
<dbReference type="CDD" id="cd06916">
    <property type="entry name" value="NR_DBD_like"/>
    <property type="match status" value="1"/>
</dbReference>
<dbReference type="GO" id="GO:0005634">
    <property type="term" value="C:nucleus"/>
    <property type="evidence" value="ECO:0007669"/>
    <property type="project" value="UniProtKB-SubCell"/>
</dbReference>
<evidence type="ECO:0000313" key="15">
    <source>
        <dbReference type="EMBL" id="KAF6017499.1"/>
    </source>
</evidence>
<evidence type="ECO:0000256" key="5">
    <source>
        <dbReference type="ARBA" id="ARBA00022833"/>
    </source>
</evidence>
<evidence type="ECO:0000256" key="6">
    <source>
        <dbReference type="ARBA" id="ARBA00023015"/>
    </source>
</evidence>
<dbReference type="InterPro" id="IPR000536">
    <property type="entry name" value="Nucl_hrmn_rcpt_lig-bd"/>
</dbReference>
<protein>
    <submittedName>
        <fullName evidence="15">NR1D2</fullName>
    </submittedName>
</protein>
<dbReference type="PROSITE" id="PS51843">
    <property type="entry name" value="NR_LBD"/>
    <property type="match status" value="1"/>
</dbReference>
<comment type="caution">
    <text evidence="15">The sequence shown here is derived from an EMBL/GenBank/DDBJ whole genome shotgun (WGS) entry which is preliminary data.</text>
</comment>
<comment type="subcellular location">
    <subcellularLocation>
        <location evidence="1 11">Nucleus</location>
    </subcellularLocation>
</comment>
<dbReference type="Proteomes" id="UP000593567">
    <property type="component" value="Unassembled WGS sequence"/>
</dbReference>
<feature type="region of interest" description="Disordered" evidence="12">
    <location>
        <begin position="252"/>
        <end position="283"/>
    </location>
</feature>
<evidence type="ECO:0000256" key="12">
    <source>
        <dbReference type="SAM" id="MobiDB-lite"/>
    </source>
</evidence>
<dbReference type="InterPro" id="IPR001628">
    <property type="entry name" value="Znf_hrmn_rcpt"/>
</dbReference>